<feature type="transmembrane region" description="Helical" evidence="6">
    <location>
        <begin position="439"/>
        <end position="465"/>
    </location>
</feature>
<dbReference type="RefSeq" id="WP_377168952.1">
    <property type="nucleotide sequence ID" value="NZ_JBHSMQ010000006.1"/>
</dbReference>
<gene>
    <name evidence="9" type="ORF">ACFQDI_17050</name>
</gene>
<name>A0ABW0KVA6_9BACT</name>
<evidence type="ECO:0000256" key="2">
    <source>
        <dbReference type="ARBA" id="ARBA00022475"/>
    </source>
</evidence>
<dbReference type="Gene3D" id="3.60.15.10">
    <property type="entry name" value="Ribonuclease Z/Hydroxyacylglutathione hydrolase-like"/>
    <property type="match status" value="1"/>
</dbReference>
<feature type="transmembrane region" description="Helical" evidence="6">
    <location>
        <begin position="261"/>
        <end position="282"/>
    </location>
</feature>
<dbReference type="Pfam" id="PF03772">
    <property type="entry name" value="Competence"/>
    <property type="match status" value="1"/>
</dbReference>
<dbReference type="InterPro" id="IPR001279">
    <property type="entry name" value="Metallo-B-lactamas"/>
</dbReference>
<evidence type="ECO:0000259" key="7">
    <source>
        <dbReference type="Pfam" id="PF00753"/>
    </source>
</evidence>
<evidence type="ECO:0000256" key="3">
    <source>
        <dbReference type="ARBA" id="ARBA00022692"/>
    </source>
</evidence>
<dbReference type="NCBIfam" id="TIGR00360">
    <property type="entry name" value="ComEC_N-term"/>
    <property type="match status" value="1"/>
</dbReference>
<comment type="caution">
    <text evidence="9">The sequence shown here is derived from an EMBL/GenBank/DDBJ whole genome shotgun (WGS) entry which is preliminary data.</text>
</comment>
<dbReference type="Proteomes" id="UP001596052">
    <property type="component" value="Unassembled WGS sequence"/>
</dbReference>
<dbReference type="InterPro" id="IPR004477">
    <property type="entry name" value="ComEC_N"/>
</dbReference>
<evidence type="ECO:0000256" key="4">
    <source>
        <dbReference type="ARBA" id="ARBA00022989"/>
    </source>
</evidence>
<dbReference type="InterPro" id="IPR036866">
    <property type="entry name" value="RibonucZ/Hydroxyglut_hydro"/>
</dbReference>
<feature type="domain" description="Metallo-beta-lactamase" evidence="7">
    <location>
        <begin position="536"/>
        <end position="625"/>
    </location>
</feature>
<keyword evidence="4 6" id="KW-1133">Transmembrane helix</keyword>
<dbReference type="PANTHER" id="PTHR30619">
    <property type="entry name" value="DNA INTERNALIZATION/COMPETENCE PROTEIN COMEC/REC2"/>
    <property type="match status" value="1"/>
</dbReference>
<reference evidence="10" key="1">
    <citation type="journal article" date="2019" name="Int. J. Syst. Evol. Microbiol.">
        <title>The Global Catalogue of Microorganisms (GCM) 10K type strain sequencing project: providing services to taxonomists for standard genome sequencing and annotation.</title>
        <authorList>
            <consortium name="The Broad Institute Genomics Platform"/>
            <consortium name="The Broad Institute Genome Sequencing Center for Infectious Disease"/>
            <person name="Wu L."/>
            <person name="Ma J."/>
        </authorList>
    </citation>
    <scope>NUCLEOTIDE SEQUENCE [LARGE SCALE GENOMIC DNA]</scope>
    <source>
        <strain evidence="10">CGMCC 4.1469</strain>
    </source>
</reference>
<feature type="transmembrane region" description="Helical" evidence="6">
    <location>
        <begin position="40"/>
        <end position="71"/>
    </location>
</feature>
<dbReference type="Pfam" id="PF00753">
    <property type="entry name" value="Lactamase_B"/>
    <property type="match status" value="1"/>
</dbReference>
<dbReference type="InterPro" id="IPR052159">
    <property type="entry name" value="Competence_DNA_uptake"/>
</dbReference>
<evidence type="ECO:0000256" key="5">
    <source>
        <dbReference type="ARBA" id="ARBA00023136"/>
    </source>
</evidence>
<keyword evidence="2" id="KW-1003">Cell membrane</keyword>
<keyword evidence="5 6" id="KW-0472">Membrane</keyword>
<evidence type="ECO:0000259" key="8">
    <source>
        <dbReference type="Pfam" id="PF03772"/>
    </source>
</evidence>
<feature type="domain" description="ComEC/Rec2-related protein" evidence="8">
    <location>
        <begin position="239"/>
        <end position="509"/>
    </location>
</feature>
<comment type="subcellular location">
    <subcellularLocation>
        <location evidence="1">Cell membrane</location>
        <topology evidence="1">Multi-pass membrane protein</topology>
    </subcellularLocation>
</comment>
<evidence type="ECO:0000256" key="1">
    <source>
        <dbReference type="ARBA" id="ARBA00004651"/>
    </source>
</evidence>
<evidence type="ECO:0000256" key="6">
    <source>
        <dbReference type="SAM" id="Phobius"/>
    </source>
</evidence>
<feature type="transmembrane region" description="Helical" evidence="6">
    <location>
        <begin position="477"/>
        <end position="494"/>
    </location>
</feature>
<sequence>MSVKIQLWTRANPLMALALAAVAGILGAESGWLPAQAPWFLPSILLLLGAALVSGRAWLLVPATSLVFAFVHAVRIEETFRHPLRLALQQADKPVPAVVRGSLLPEFDTSADERTHALCITEKIEIPQAGMVTGQAATLLVRLPKDLSFPGAGVYELHGSIYLPRTAANPGTFDAQQYALRMGRVARFDVSRMQRLGGGGAARWCAFLEQAEKCRNWISTQLTKDLEEDPQTVAVLRAMALGVSAEADDEIEDAFRNSGTLHVFAVSGMHVGLLGLIALMLLRQVGTPRALSLWLVIFIVFAYAFVTGWRPSAARAAFMVAIYMSAVLVDRESSLQNSLGAAALLLLATDSHQLFMPGFQLSFGVLWLSSLGSAPLLKILQPFTRLDPFLPPQLASWSQRSWSRCRLWLATTLSVSFAAWIGSLPFILGHFQSVTPVAVLANCVLVPLSSMCLGSTCISLCAAALHLTGAQVILNNVSWMLAKAMIASALWFAGLPGANFHLQPGSAATRAPAVWHMLELPQGGAANHLRIGSAHWLFDTGSETSFRRVLQPYLHASGVNALAGVFLSHNDADHIGAAAQIGTAFDAPLLYCSAQEPGKHDSSRSAMRHLLERPLPPPLRKLHVDETVTLSDARGFKVDARVLYPTFQVQNDRADDRTMVLMVHLGPWRVLWLSDTGWHAEKALCSSPQDLHCDVLIRSQHEADLSTSAEFLLRARPQVILCGSDSRAVETALPDSLIQRARQLDTPLLDTWSAGCISLQFDQNELHIQTTRSRRSLVLKPR</sequence>
<evidence type="ECO:0000313" key="10">
    <source>
        <dbReference type="Proteomes" id="UP001596052"/>
    </source>
</evidence>
<protein>
    <submittedName>
        <fullName evidence="9">ComEC/Rec2 family competence protein</fullName>
    </submittedName>
</protein>
<feature type="transmembrane region" description="Helical" evidence="6">
    <location>
        <begin position="407"/>
        <end position="427"/>
    </location>
</feature>
<accession>A0ABW0KVA6</accession>
<feature type="transmembrane region" description="Helical" evidence="6">
    <location>
        <begin position="288"/>
        <end position="306"/>
    </location>
</feature>
<proteinExistence type="predicted"/>
<keyword evidence="3 6" id="KW-0812">Transmembrane</keyword>
<keyword evidence="10" id="KW-1185">Reference proteome</keyword>
<dbReference type="EMBL" id="JBHSMQ010000006">
    <property type="protein sequence ID" value="MFC5456576.1"/>
    <property type="molecule type" value="Genomic_DNA"/>
</dbReference>
<organism evidence="9 10">
    <name type="scientific">Prosthecobacter fluviatilis</name>
    <dbReference type="NCBI Taxonomy" id="445931"/>
    <lineage>
        <taxon>Bacteria</taxon>
        <taxon>Pseudomonadati</taxon>
        <taxon>Verrucomicrobiota</taxon>
        <taxon>Verrucomicrobiia</taxon>
        <taxon>Verrucomicrobiales</taxon>
        <taxon>Verrucomicrobiaceae</taxon>
        <taxon>Prosthecobacter</taxon>
    </lineage>
</organism>
<dbReference type="PANTHER" id="PTHR30619:SF1">
    <property type="entry name" value="RECOMBINATION PROTEIN 2"/>
    <property type="match status" value="1"/>
</dbReference>
<dbReference type="SUPFAM" id="SSF56281">
    <property type="entry name" value="Metallo-hydrolase/oxidoreductase"/>
    <property type="match status" value="1"/>
</dbReference>
<evidence type="ECO:0000313" key="9">
    <source>
        <dbReference type="EMBL" id="MFC5456576.1"/>
    </source>
</evidence>